<sequence>MTSPATLQSKARHIKATWGQRCNKLLFMSSQFDLDLPAVGLPVSEGRDNLWTKTRAAFQYIYDHHFDDADWFLKADDDTYVIIENLRHLLQDHDPVTPVYFGRRFKAYVPQGYMSGGAGYVLSKEALRRFVKTSLKDKTRCPEMSGPGAAEDVELGHCLQAVGVSVGDSRDSLGRETFHPFQPEDHLIPGAVPKDNWYWSYNYYKPKEGPECCSDYAISFHYIPPNMMYVLEYLIYHVRPYGRQAKLSLPTTQTQRQSHDTQSHDAQSHDAQSHVVTKELDSPTSLVADQKSRAVLGHLSGEPMKSQSKVILEKLPDVVKEKRAQSYLLTNKIEQDKEEPNIKKV</sequence>
<evidence type="ECO:0000256" key="1">
    <source>
        <dbReference type="ARBA" id="ARBA00001936"/>
    </source>
</evidence>
<evidence type="ECO:0000256" key="19">
    <source>
        <dbReference type="ARBA" id="ARBA00059245"/>
    </source>
</evidence>
<evidence type="ECO:0000256" key="15">
    <source>
        <dbReference type="ARBA" id="ARBA00023157"/>
    </source>
</evidence>
<feature type="region of interest" description="Disordered" evidence="20">
    <location>
        <begin position="249"/>
        <end position="273"/>
    </location>
</feature>
<comment type="pathway">
    <text evidence="3">Protein modification; protein glycosylation.</text>
</comment>
<feature type="compositionally biased region" description="Basic and acidic residues" evidence="20">
    <location>
        <begin position="257"/>
        <end position="273"/>
    </location>
</feature>
<keyword evidence="16" id="KW-0325">Glycoprotein</keyword>
<keyword evidence="11" id="KW-0547">Nucleotide-binding</keyword>
<dbReference type="GO" id="GO:0016020">
    <property type="term" value="C:membrane"/>
    <property type="evidence" value="ECO:0007669"/>
    <property type="project" value="UniProtKB-SubCell"/>
</dbReference>
<dbReference type="Gene3D" id="3.90.550.50">
    <property type="match status" value="1"/>
</dbReference>
<comment type="subunit">
    <text evidence="5">Homodimer; disulfide-linked.</text>
</comment>
<dbReference type="AlphaFoldDB" id="A0AAD9K655"/>
<comment type="caution">
    <text evidence="22">The sequence shown here is derived from an EMBL/GenBank/DDBJ whole genome shotgun (WGS) entry which is preliminary data.</text>
</comment>
<protein>
    <recommendedName>
        <fullName evidence="18">Glycoprotein-N-acetylgalactosamine 3-beta-galactosyltransferase 1</fullName>
        <ecNumber evidence="6">2.4.1.122</ecNumber>
    </recommendedName>
</protein>
<evidence type="ECO:0000313" key="22">
    <source>
        <dbReference type="EMBL" id="KAK2165246.1"/>
    </source>
</evidence>
<keyword evidence="17" id="KW-0464">Manganese</keyword>
<dbReference type="EMBL" id="JAODUO010001374">
    <property type="protein sequence ID" value="KAK2165246.1"/>
    <property type="molecule type" value="Genomic_DNA"/>
</dbReference>
<keyword evidence="13" id="KW-1133">Transmembrane helix</keyword>
<evidence type="ECO:0000256" key="16">
    <source>
        <dbReference type="ARBA" id="ARBA00023180"/>
    </source>
</evidence>
<dbReference type="Pfam" id="PF02434">
    <property type="entry name" value="Fringe"/>
    <property type="match status" value="1"/>
</dbReference>
<comment type="similarity">
    <text evidence="4">Belongs to the glycosyltransferase 31 family. Beta3-Gal-T subfamily.</text>
</comment>
<reference evidence="22" key="1">
    <citation type="journal article" date="2023" name="Mol. Biol. Evol.">
        <title>Third-Generation Sequencing Reveals the Adaptive Role of the Epigenome in Three Deep-Sea Polychaetes.</title>
        <authorList>
            <person name="Perez M."/>
            <person name="Aroh O."/>
            <person name="Sun Y."/>
            <person name="Lan Y."/>
            <person name="Juniper S.K."/>
            <person name="Young C.R."/>
            <person name="Angers B."/>
            <person name="Qian P.Y."/>
        </authorList>
    </citation>
    <scope>NUCLEOTIDE SEQUENCE</scope>
    <source>
        <strain evidence="22">R07B-5</strain>
    </source>
</reference>
<keyword evidence="8" id="KW-0808">Transferase</keyword>
<dbReference type="GO" id="GO:0016263">
    <property type="term" value="F:glycoprotein-N-acetylgalactosamine 3-beta-galactosyltransferase activity"/>
    <property type="evidence" value="ECO:0007669"/>
    <property type="project" value="UniProtKB-EC"/>
</dbReference>
<evidence type="ECO:0000256" key="13">
    <source>
        <dbReference type="ARBA" id="ARBA00022989"/>
    </source>
</evidence>
<comment type="function">
    <text evidence="19">Glycosyltransferase that generates the core 1 O-glycan Gal-beta1-3GalNAc-alpha1-Ser/Thr (T antigen), which is a precursor for many extended O-glycans in glycoproteins.</text>
</comment>
<evidence type="ECO:0000256" key="4">
    <source>
        <dbReference type="ARBA" id="ARBA00006462"/>
    </source>
</evidence>
<gene>
    <name evidence="22" type="ORF">NP493_1376g00000</name>
</gene>
<evidence type="ECO:0000256" key="10">
    <source>
        <dbReference type="ARBA" id="ARBA00022723"/>
    </source>
</evidence>
<comment type="subcellular location">
    <subcellularLocation>
        <location evidence="2">Membrane</location>
        <topology evidence="2">Single-pass type II membrane protein</topology>
    </subcellularLocation>
</comment>
<name>A0AAD9K655_RIDPI</name>
<dbReference type="InterPro" id="IPR003378">
    <property type="entry name" value="Fringe-like_glycosylTrfase"/>
</dbReference>
<evidence type="ECO:0000256" key="8">
    <source>
        <dbReference type="ARBA" id="ARBA00022679"/>
    </source>
</evidence>
<dbReference type="GO" id="GO:0030145">
    <property type="term" value="F:manganese ion binding"/>
    <property type="evidence" value="ECO:0007669"/>
    <property type="project" value="UniProtKB-ARBA"/>
</dbReference>
<dbReference type="FunFam" id="3.90.550.50:FF:000017">
    <property type="entry name" value="Glycoprotein-N-acetylgalactosamine 3-beta-galactosyltransferase 1"/>
    <property type="match status" value="1"/>
</dbReference>
<evidence type="ECO:0000256" key="18">
    <source>
        <dbReference type="ARBA" id="ARBA00040898"/>
    </source>
</evidence>
<comment type="cofactor">
    <cofactor evidence="1">
        <name>Mn(2+)</name>
        <dbReference type="ChEBI" id="CHEBI:29035"/>
    </cofactor>
</comment>
<proteinExistence type="inferred from homology"/>
<evidence type="ECO:0000313" key="23">
    <source>
        <dbReference type="Proteomes" id="UP001209878"/>
    </source>
</evidence>
<keyword evidence="10" id="KW-0479">Metal-binding</keyword>
<keyword evidence="9" id="KW-0812">Transmembrane</keyword>
<evidence type="ECO:0000259" key="21">
    <source>
        <dbReference type="Pfam" id="PF02434"/>
    </source>
</evidence>
<evidence type="ECO:0000256" key="5">
    <source>
        <dbReference type="ARBA" id="ARBA00011748"/>
    </source>
</evidence>
<evidence type="ECO:0000256" key="12">
    <source>
        <dbReference type="ARBA" id="ARBA00022968"/>
    </source>
</evidence>
<evidence type="ECO:0000256" key="17">
    <source>
        <dbReference type="ARBA" id="ARBA00023211"/>
    </source>
</evidence>
<dbReference type="PANTHER" id="PTHR23033:SF14">
    <property type="entry name" value="GLYCOPROTEIN-N-ACETYLGALACTOSAMINE 3-BETA-GALACTOSYLTRANSFERASE 1-RELATED"/>
    <property type="match status" value="1"/>
</dbReference>
<dbReference type="EC" id="2.4.1.122" evidence="6"/>
<evidence type="ECO:0000256" key="3">
    <source>
        <dbReference type="ARBA" id="ARBA00004922"/>
    </source>
</evidence>
<keyword evidence="14" id="KW-0472">Membrane</keyword>
<evidence type="ECO:0000256" key="14">
    <source>
        <dbReference type="ARBA" id="ARBA00023136"/>
    </source>
</evidence>
<organism evidence="22 23">
    <name type="scientific">Ridgeia piscesae</name>
    <name type="common">Tubeworm</name>
    <dbReference type="NCBI Taxonomy" id="27915"/>
    <lineage>
        <taxon>Eukaryota</taxon>
        <taxon>Metazoa</taxon>
        <taxon>Spiralia</taxon>
        <taxon>Lophotrochozoa</taxon>
        <taxon>Annelida</taxon>
        <taxon>Polychaeta</taxon>
        <taxon>Sedentaria</taxon>
        <taxon>Canalipalpata</taxon>
        <taxon>Sabellida</taxon>
        <taxon>Siboglinidae</taxon>
        <taxon>Ridgeia</taxon>
    </lineage>
</organism>
<dbReference type="Proteomes" id="UP001209878">
    <property type="component" value="Unassembled WGS sequence"/>
</dbReference>
<evidence type="ECO:0000256" key="2">
    <source>
        <dbReference type="ARBA" id="ARBA00004606"/>
    </source>
</evidence>
<evidence type="ECO:0000256" key="6">
    <source>
        <dbReference type="ARBA" id="ARBA00012557"/>
    </source>
</evidence>
<keyword evidence="7" id="KW-0328">Glycosyltransferase</keyword>
<dbReference type="InterPro" id="IPR026050">
    <property type="entry name" value="C1GALT1/C1GALT1_chp1"/>
</dbReference>
<evidence type="ECO:0000256" key="20">
    <source>
        <dbReference type="SAM" id="MobiDB-lite"/>
    </source>
</evidence>
<evidence type="ECO:0000256" key="7">
    <source>
        <dbReference type="ARBA" id="ARBA00022676"/>
    </source>
</evidence>
<dbReference type="GO" id="GO:0000166">
    <property type="term" value="F:nucleotide binding"/>
    <property type="evidence" value="ECO:0007669"/>
    <property type="project" value="UniProtKB-KW"/>
</dbReference>
<keyword evidence="15" id="KW-1015">Disulfide bond</keyword>
<keyword evidence="12" id="KW-0735">Signal-anchor</keyword>
<evidence type="ECO:0000256" key="9">
    <source>
        <dbReference type="ARBA" id="ARBA00022692"/>
    </source>
</evidence>
<keyword evidence="23" id="KW-1185">Reference proteome</keyword>
<dbReference type="PANTHER" id="PTHR23033">
    <property type="entry name" value="BETA1,3-GALACTOSYLTRANSFERASE"/>
    <property type="match status" value="1"/>
</dbReference>
<evidence type="ECO:0000256" key="11">
    <source>
        <dbReference type="ARBA" id="ARBA00022741"/>
    </source>
</evidence>
<feature type="domain" description="Fringe-like glycosyltransferase" evidence="21">
    <location>
        <begin position="13"/>
        <end position="166"/>
    </location>
</feature>
<accession>A0AAD9K655</accession>